<dbReference type="PANTHER" id="PTHR35809:SF1">
    <property type="entry name" value="ARCHAETIDYLSERINE DECARBOXYLASE PROENZYME-RELATED"/>
    <property type="match status" value="1"/>
</dbReference>
<comment type="similarity">
    <text evidence="11">Belongs to the phosphatidylserine decarboxylase family. PSD-A subfamily.</text>
</comment>
<keyword evidence="8 11" id="KW-0456">Lyase</keyword>
<feature type="modified residue" description="Pyruvic acid (Ser); by autocatalysis" evidence="11">
    <location>
        <position position="198"/>
    </location>
</feature>
<comment type="PTM">
    <text evidence="11">Is synthesized initially as an inactive proenzyme. Formation of the active enzyme involves a self-maturation process in which the active site pyruvoyl group is generated from an internal serine residue via an autocatalytic post-translational modification. Two non-identical subunits are generated from the proenzyme in this reaction, and the pyruvate is formed at the N-terminus of the alpha chain, which is derived from the carboxyl end of the proenzyme. The post-translation cleavage follows an unusual pathway, termed non-hydrolytic serinolysis, in which the side chain hydroxyl group of the serine supplies its oxygen atom to form the C-terminus of the beta chain, while the remainder of the serine residue undergoes an oxidative deamination to produce ammonia and the pyruvoyl prosthetic group on the alpha chain.</text>
</comment>
<evidence type="ECO:0000256" key="3">
    <source>
        <dbReference type="ARBA" id="ARBA00022793"/>
    </source>
</evidence>
<name>A0A858PY22_9RICK</name>
<keyword evidence="2 11" id="KW-0444">Lipid biosynthesis</keyword>
<evidence type="ECO:0000256" key="11">
    <source>
        <dbReference type="HAMAP-Rule" id="MF_00664"/>
    </source>
</evidence>
<keyword evidence="12" id="KW-0812">Transmembrane</keyword>
<dbReference type="KEGG" id="aplt:ANPL_02090"/>
<comment type="subcellular location">
    <subcellularLocation>
        <location evidence="11">Cell membrane</location>
        <topology evidence="11">Peripheral membrane protein</topology>
    </subcellularLocation>
</comment>
<dbReference type="GO" id="GO:0005886">
    <property type="term" value="C:plasma membrane"/>
    <property type="evidence" value="ECO:0007669"/>
    <property type="project" value="UniProtKB-SubCell"/>
</dbReference>
<keyword evidence="12" id="KW-1133">Transmembrane helix</keyword>
<dbReference type="NCBIfam" id="NF003684">
    <property type="entry name" value="PRK05305.2-4"/>
    <property type="match status" value="1"/>
</dbReference>
<comment type="pathway">
    <text evidence="11">Phospholipid metabolism; phosphatidylethanolamine biosynthesis; phosphatidylethanolamine from CDP-diacylglycerol: step 2/2.</text>
</comment>
<evidence type="ECO:0000256" key="4">
    <source>
        <dbReference type="ARBA" id="ARBA00023098"/>
    </source>
</evidence>
<sequence length="245" mass="26480">MVTSSYNLHVSSRRRFVMCFPSIHKQGYPFIGIAFLLSCAGFSVSFGLGVVFLFATVLFVLFFRDPERVIPSNDALIVSPADGVVTSISEVESPIGQGTMVTRVGIFLSVLDVHVNRVPVSGVVKSVEYRPGKFSPAYTDGACHDKEMVRTVIESSVGTHGIVVEQIAGVIARRIVCDLKAEGHAQLGVRMGIIRFGSRMNVYVPSDMPIFVTEGQTVVAGETIISDLSARQQQPAGQKAEKTKA</sequence>
<dbReference type="HAMAP" id="MF_00664">
    <property type="entry name" value="PS_decarb_PSD_A"/>
    <property type="match status" value="1"/>
</dbReference>
<evidence type="ECO:0000256" key="2">
    <source>
        <dbReference type="ARBA" id="ARBA00022516"/>
    </source>
</evidence>
<feature type="chain" id="PRO_5033182645" description="Phosphatidylserine decarboxylase beta chain" evidence="11">
    <location>
        <begin position="1"/>
        <end position="197"/>
    </location>
</feature>
<feature type="chain" id="PRO_5033182644" description="Phosphatidylserine decarboxylase alpha chain" evidence="11">
    <location>
        <begin position="198"/>
        <end position="245"/>
    </location>
</feature>
<dbReference type="EMBL" id="CP046391">
    <property type="protein sequence ID" value="QJC27503.1"/>
    <property type="molecule type" value="Genomic_DNA"/>
</dbReference>
<dbReference type="Proteomes" id="UP000500930">
    <property type="component" value="Chromosome"/>
</dbReference>
<proteinExistence type="inferred from homology"/>
<comment type="cofactor">
    <cofactor evidence="11">
        <name>pyruvate</name>
        <dbReference type="ChEBI" id="CHEBI:15361"/>
    </cofactor>
    <text evidence="11">Binds 1 pyruvoyl group covalently per subunit.</text>
</comment>
<evidence type="ECO:0000256" key="5">
    <source>
        <dbReference type="ARBA" id="ARBA00023136"/>
    </source>
</evidence>
<dbReference type="GO" id="GO:0006646">
    <property type="term" value="P:phosphatidylethanolamine biosynthetic process"/>
    <property type="evidence" value="ECO:0007669"/>
    <property type="project" value="UniProtKB-UniRule"/>
</dbReference>
<keyword evidence="7 11" id="KW-0594">Phospholipid biosynthesis</keyword>
<evidence type="ECO:0000256" key="8">
    <source>
        <dbReference type="ARBA" id="ARBA00023239"/>
    </source>
</evidence>
<dbReference type="InterPro" id="IPR033175">
    <property type="entry name" value="PSD-A"/>
</dbReference>
<keyword evidence="14" id="KW-1185">Reference proteome</keyword>
<evidence type="ECO:0000256" key="6">
    <source>
        <dbReference type="ARBA" id="ARBA00023145"/>
    </source>
</evidence>
<evidence type="ECO:0000256" key="12">
    <source>
        <dbReference type="SAM" id="Phobius"/>
    </source>
</evidence>
<evidence type="ECO:0000256" key="10">
    <source>
        <dbReference type="ARBA" id="ARBA00023317"/>
    </source>
</evidence>
<reference evidence="13 14" key="1">
    <citation type="journal article" date="2020" name="Pathogens">
        <title>First Whole Genome Sequence of Anaplasma platys, an Obligate Intracellular Rickettsial Pathogen of Dogs.</title>
        <authorList>
            <person name="Llanes A."/>
            <person name="Rajeev S."/>
        </authorList>
    </citation>
    <scope>NUCLEOTIDE SEQUENCE [LARGE SCALE GENOMIC DNA]</scope>
    <source>
        <strain evidence="13 14">S3</strain>
    </source>
</reference>
<accession>A0A858PY22</accession>
<keyword evidence="4 11" id="KW-0443">Lipid metabolism</keyword>
<dbReference type="InterPro" id="IPR003817">
    <property type="entry name" value="PS_Dcarbxylase"/>
</dbReference>
<comment type="subunit">
    <text evidence="11">Heterodimer of a large membrane-associated beta subunit and a small pyruvoyl-containing alpha subunit.</text>
</comment>
<dbReference type="GO" id="GO:0004609">
    <property type="term" value="F:phosphatidylserine decarboxylase activity"/>
    <property type="evidence" value="ECO:0007669"/>
    <property type="project" value="UniProtKB-UniRule"/>
</dbReference>
<comment type="catalytic activity">
    <reaction evidence="11">
        <text>a 1,2-diacyl-sn-glycero-3-phospho-L-serine + H(+) = a 1,2-diacyl-sn-glycero-3-phosphoethanolamine + CO2</text>
        <dbReference type="Rhea" id="RHEA:20828"/>
        <dbReference type="ChEBI" id="CHEBI:15378"/>
        <dbReference type="ChEBI" id="CHEBI:16526"/>
        <dbReference type="ChEBI" id="CHEBI:57262"/>
        <dbReference type="ChEBI" id="CHEBI:64612"/>
        <dbReference type="EC" id="4.1.1.65"/>
    </reaction>
</comment>
<keyword evidence="10 11" id="KW-0670">Pyruvate</keyword>
<dbReference type="AlphaFoldDB" id="A0A858PY22"/>
<dbReference type="PANTHER" id="PTHR35809">
    <property type="entry name" value="ARCHAETIDYLSERINE DECARBOXYLASE PROENZYME-RELATED"/>
    <property type="match status" value="1"/>
</dbReference>
<feature type="site" description="Cleavage (non-hydrolytic); by autocatalysis" evidence="11">
    <location>
        <begin position="197"/>
        <end position="198"/>
    </location>
</feature>
<evidence type="ECO:0000313" key="13">
    <source>
        <dbReference type="EMBL" id="QJC27503.1"/>
    </source>
</evidence>
<evidence type="ECO:0000256" key="9">
    <source>
        <dbReference type="ARBA" id="ARBA00023264"/>
    </source>
</evidence>
<dbReference type="UniPathway" id="UPA00558">
    <property type="reaction ID" value="UER00616"/>
</dbReference>
<feature type="active site" description="Schiff-base intermediate with substrate; via pyruvic acid" evidence="11">
    <location>
        <position position="198"/>
    </location>
</feature>
<keyword evidence="3 11" id="KW-0210">Decarboxylase</keyword>
<gene>
    <name evidence="11 13" type="primary">psd</name>
    <name evidence="13" type="ORF">ANPL_02090</name>
</gene>
<evidence type="ECO:0000256" key="1">
    <source>
        <dbReference type="ARBA" id="ARBA00022475"/>
    </source>
</evidence>
<organism evidence="13 14">
    <name type="scientific">Anaplasma platys</name>
    <dbReference type="NCBI Taxonomy" id="949"/>
    <lineage>
        <taxon>Bacteria</taxon>
        <taxon>Pseudomonadati</taxon>
        <taxon>Pseudomonadota</taxon>
        <taxon>Alphaproteobacteria</taxon>
        <taxon>Rickettsiales</taxon>
        <taxon>Anaplasmataceae</taxon>
        <taxon>Anaplasma</taxon>
    </lineage>
</organism>
<keyword evidence="1 11" id="KW-1003">Cell membrane</keyword>
<keyword evidence="5 11" id="KW-0472">Membrane</keyword>
<protein>
    <recommendedName>
        <fullName evidence="11">Phosphatidylserine decarboxylase proenzyme</fullName>
        <ecNumber evidence="11">4.1.1.65</ecNumber>
    </recommendedName>
    <component>
        <recommendedName>
            <fullName evidence="11">Phosphatidylserine decarboxylase alpha chain</fullName>
        </recommendedName>
    </component>
    <component>
        <recommendedName>
            <fullName evidence="11">Phosphatidylserine decarboxylase beta chain</fullName>
        </recommendedName>
    </component>
</protein>
<keyword evidence="6 11" id="KW-0865">Zymogen</keyword>
<dbReference type="Pfam" id="PF02666">
    <property type="entry name" value="PS_Dcarbxylase"/>
    <property type="match status" value="1"/>
</dbReference>
<evidence type="ECO:0000313" key="14">
    <source>
        <dbReference type="Proteomes" id="UP000500930"/>
    </source>
</evidence>
<feature type="transmembrane region" description="Helical" evidence="12">
    <location>
        <begin position="30"/>
        <end position="63"/>
    </location>
</feature>
<comment type="function">
    <text evidence="11">Catalyzes the formation of phosphatidylethanolamine (PtdEtn) from phosphatidylserine (PtdSer).</text>
</comment>
<evidence type="ECO:0000256" key="7">
    <source>
        <dbReference type="ARBA" id="ARBA00023209"/>
    </source>
</evidence>
<keyword evidence="9 11" id="KW-1208">Phospholipid metabolism</keyword>
<dbReference type="EC" id="4.1.1.65" evidence="11"/>